<accession>A0A2G5TQ23</accession>
<dbReference type="InterPro" id="IPR040161">
    <property type="entry name" value="FB224"/>
</dbReference>
<reference evidence="3" key="1">
    <citation type="submission" date="2017-10" db="EMBL/GenBank/DDBJ databases">
        <title>Rapid genome shrinkage in a self-fertile nematode reveals novel sperm competition proteins.</title>
        <authorList>
            <person name="Yin D."/>
            <person name="Schwarz E.M."/>
            <person name="Thomas C.G."/>
            <person name="Felde R.L."/>
            <person name="Korf I.F."/>
            <person name="Cutter A.D."/>
            <person name="Schartner C.M."/>
            <person name="Ralston E.J."/>
            <person name="Meyer B.J."/>
            <person name="Haag E.S."/>
        </authorList>
    </citation>
    <scope>NUCLEOTIDE SEQUENCE [LARGE SCALE GENOMIC DNA]</scope>
    <source>
        <strain evidence="3">JU1422</strain>
    </source>
</reference>
<dbReference type="PANTHER" id="PTHR23015:SF4">
    <property type="entry name" value="DUF38 DOMAIN-CONTAINING PROTEIN-RELATED"/>
    <property type="match status" value="1"/>
</dbReference>
<dbReference type="OrthoDB" id="5911282at2759"/>
<dbReference type="CDD" id="cd22150">
    <property type="entry name" value="F-box_CeFBXA-like"/>
    <property type="match status" value="1"/>
</dbReference>
<dbReference type="InterPro" id="IPR002900">
    <property type="entry name" value="DUF38/FTH_CAE_spp"/>
</dbReference>
<organism evidence="2 3">
    <name type="scientific">Caenorhabditis nigoni</name>
    <dbReference type="NCBI Taxonomy" id="1611254"/>
    <lineage>
        <taxon>Eukaryota</taxon>
        <taxon>Metazoa</taxon>
        <taxon>Ecdysozoa</taxon>
        <taxon>Nematoda</taxon>
        <taxon>Chromadorea</taxon>
        <taxon>Rhabditida</taxon>
        <taxon>Rhabditina</taxon>
        <taxon>Rhabditomorpha</taxon>
        <taxon>Rhabditoidea</taxon>
        <taxon>Rhabditidae</taxon>
        <taxon>Peloderinae</taxon>
        <taxon>Caenorhabditis</taxon>
    </lineage>
</organism>
<dbReference type="AlphaFoldDB" id="A0A2G5TQ23"/>
<dbReference type="SMART" id="SM00256">
    <property type="entry name" value="FBOX"/>
    <property type="match status" value="1"/>
</dbReference>
<protein>
    <recommendedName>
        <fullName evidence="1">F-box domain-containing protein</fullName>
    </recommendedName>
</protein>
<dbReference type="InterPro" id="IPR001810">
    <property type="entry name" value="F-box_dom"/>
</dbReference>
<proteinExistence type="predicted"/>
<name>A0A2G5TQ23_9PELO</name>
<dbReference type="PANTHER" id="PTHR23015">
    <property type="entry name" value="UNCHARACTERIZED C.ELEGANS PROTEIN"/>
    <property type="match status" value="1"/>
</dbReference>
<evidence type="ECO:0000259" key="1">
    <source>
        <dbReference type="PROSITE" id="PS50181"/>
    </source>
</evidence>
<dbReference type="Pfam" id="PF00646">
    <property type="entry name" value="F-box"/>
    <property type="match status" value="1"/>
</dbReference>
<feature type="domain" description="F-box" evidence="1">
    <location>
        <begin position="1"/>
        <end position="54"/>
    </location>
</feature>
<keyword evidence="3" id="KW-1185">Reference proteome</keyword>
<dbReference type="Proteomes" id="UP000230233">
    <property type="component" value="Chromosome V"/>
</dbReference>
<dbReference type="EMBL" id="PDUG01000005">
    <property type="protein sequence ID" value="PIC29332.1"/>
    <property type="molecule type" value="Genomic_DNA"/>
</dbReference>
<comment type="caution">
    <text evidence="2">The sequence shown here is derived from an EMBL/GenBank/DDBJ whole genome shotgun (WGS) entry which is preliminary data.</text>
</comment>
<dbReference type="PROSITE" id="PS50181">
    <property type="entry name" value="FBOX"/>
    <property type="match status" value="1"/>
</dbReference>
<dbReference type="Pfam" id="PF01827">
    <property type="entry name" value="FTH"/>
    <property type="match status" value="1"/>
</dbReference>
<evidence type="ECO:0000313" key="2">
    <source>
        <dbReference type="EMBL" id="PIC29332.1"/>
    </source>
</evidence>
<dbReference type="InterPro" id="IPR036047">
    <property type="entry name" value="F-box-like_dom_sf"/>
</dbReference>
<dbReference type="SUPFAM" id="SSF81383">
    <property type="entry name" value="F-box domain"/>
    <property type="match status" value="1"/>
</dbReference>
<sequence>MTSIIEMPELVLEKIIGFSDFKSVLTLRQVCRDFRNFLDDLKDSKLPDSKFETIEIIVDKNNIVLDFKEFGVFSHRHEYSEFGRSKNYRRKKTVFESSNFVDVAIRDLELVLKFQKSRLERLYFDVDGFQLSPDSLLHDFPVKLSNMFKMLNQRIKTENFTIKTYNQSQIMRFIPFADPDALQKLILLSKNNKMKLEIDEMAKTEQWKNAQEIQCNFPVLNLKVEDIYYFSRISLLMKIISARDLENMRKACISSSKFEYAVFNLTFFNGNEEILNCWGNPCYTASSFNWYFRIKDLEEKVLHIEFCGTFINFQTIDLRHVLAGAIVQDYKEN</sequence>
<evidence type="ECO:0000313" key="3">
    <source>
        <dbReference type="Proteomes" id="UP000230233"/>
    </source>
</evidence>
<gene>
    <name evidence="2" type="primary">Cnig_chr_V.g20947</name>
    <name evidence="2" type="ORF">B9Z55_020947</name>
</gene>
<dbReference type="GO" id="GO:0045087">
    <property type="term" value="P:innate immune response"/>
    <property type="evidence" value="ECO:0007669"/>
    <property type="project" value="TreeGrafter"/>
</dbReference>